<dbReference type="InterPro" id="IPR031538">
    <property type="entry name" value="Anti-TRAP"/>
</dbReference>
<dbReference type="eggNOG" id="ENOG50307PH">
    <property type="taxonomic scope" value="Bacteria"/>
</dbReference>
<dbReference type="OrthoDB" id="2376777at2"/>
<evidence type="ECO:0000313" key="2">
    <source>
        <dbReference type="Proteomes" id="UP000028123"/>
    </source>
</evidence>
<organism evidence="1 2">
    <name type="scientific">Paenibacillus tyrfis</name>
    <dbReference type="NCBI Taxonomy" id="1501230"/>
    <lineage>
        <taxon>Bacteria</taxon>
        <taxon>Bacillati</taxon>
        <taxon>Bacillota</taxon>
        <taxon>Bacilli</taxon>
        <taxon>Bacillales</taxon>
        <taxon>Paenibacillaceae</taxon>
        <taxon>Paenibacillus</taxon>
    </lineage>
</organism>
<dbReference type="Gene3D" id="6.20.20.10">
    <property type="match status" value="1"/>
</dbReference>
<gene>
    <name evidence="1" type="ORF">ET33_22915</name>
</gene>
<dbReference type="InterPro" id="IPR036410">
    <property type="entry name" value="HSP_DnaJ_Cys-rich_dom_sf"/>
</dbReference>
<comment type="caution">
    <text evidence="1">The sequence shown here is derived from an EMBL/GenBank/DDBJ whole genome shotgun (WGS) entry which is preliminary data.</text>
</comment>
<sequence length="50" mass="5464">MISMDDLEITCPECNGKGESEGTPCKKCDSKGVILTSLGQTLLYFIKKHT</sequence>
<dbReference type="Pfam" id="PF15777">
    <property type="entry name" value="Anti-TRAP"/>
    <property type="match status" value="1"/>
</dbReference>
<accession>A0A081NVR9</accession>
<reference evidence="1 2" key="1">
    <citation type="submission" date="2014-06" db="EMBL/GenBank/DDBJ databases">
        <title>Draft genome sequence of Paenibacillus sp. MSt1.</title>
        <authorList>
            <person name="Aw Y.K."/>
            <person name="Ong K.S."/>
            <person name="Gan H.M."/>
            <person name="Lee S.M."/>
        </authorList>
    </citation>
    <scope>NUCLEOTIDE SEQUENCE [LARGE SCALE GENOMIC DNA]</scope>
    <source>
        <strain evidence="1 2">MSt1</strain>
    </source>
</reference>
<keyword evidence="2" id="KW-1185">Reference proteome</keyword>
<evidence type="ECO:0000313" key="1">
    <source>
        <dbReference type="EMBL" id="KEQ22542.1"/>
    </source>
</evidence>
<proteinExistence type="predicted"/>
<name>A0A081NVR9_9BACL</name>
<dbReference type="EMBL" id="JNVM01000036">
    <property type="protein sequence ID" value="KEQ22542.1"/>
    <property type="molecule type" value="Genomic_DNA"/>
</dbReference>
<dbReference type="SUPFAM" id="SSF57938">
    <property type="entry name" value="DnaJ/Hsp40 cysteine-rich domain"/>
    <property type="match status" value="1"/>
</dbReference>
<dbReference type="AlphaFoldDB" id="A0A081NVR9"/>
<protein>
    <submittedName>
        <fullName evidence="1">Tryptophan RNA-binding attenuator protein inhibitory protein</fullName>
    </submittedName>
</protein>
<dbReference type="Proteomes" id="UP000028123">
    <property type="component" value="Unassembled WGS sequence"/>
</dbReference>